<dbReference type="PRINTS" id="PR00411">
    <property type="entry name" value="PNDRDTASEI"/>
</dbReference>
<dbReference type="InterPro" id="IPR036188">
    <property type="entry name" value="FAD/NAD-bd_sf"/>
</dbReference>
<evidence type="ECO:0000313" key="3">
    <source>
        <dbReference type="EMBL" id="CAB4704579.1"/>
    </source>
</evidence>
<protein>
    <submittedName>
        <fullName evidence="3">Unannotated protein</fullName>
    </submittedName>
</protein>
<dbReference type="PANTHER" id="PTHR43539">
    <property type="entry name" value="FLAVIN-BINDING MONOOXYGENASE-LIKE PROTEIN (AFU_ORTHOLOGUE AFUA_4G09220)"/>
    <property type="match status" value="1"/>
</dbReference>
<reference evidence="3" key="1">
    <citation type="submission" date="2020-05" db="EMBL/GenBank/DDBJ databases">
        <authorList>
            <person name="Chiriac C."/>
            <person name="Salcher M."/>
            <person name="Ghai R."/>
            <person name="Kavagutti S V."/>
        </authorList>
    </citation>
    <scope>NUCLEOTIDE SEQUENCE</scope>
</reference>
<dbReference type="InterPro" id="IPR023753">
    <property type="entry name" value="FAD/NAD-binding_dom"/>
</dbReference>
<feature type="domain" description="FAD/NAD(P)-binding" evidence="2">
    <location>
        <begin position="41"/>
        <end position="257"/>
    </location>
</feature>
<organism evidence="3">
    <name type="scientific">freshwater metagenome</name>
    <dbReference type="NCBI Taxonomy" id="449393"/>
    <lineage>
        <taxon>unclassified sequences</taxon>
        <taxon>metagenomes</taxon>
        <taxon>ecological metagenomes</taxon>
    </lineage>
</organism>
<dbReference type="PANTHER" id="PTHR43539:SF91">
    <property type="entry name" value="FAD-DEPENDENT URATE HYDROXYLASE"/>
    <property type="match status" value="1"/>
</dbReference>
<gene>
    <name evidence="3" type="ORF">UFOPK2579_01115</name>
</gene>
<proteinExistence type="predicted"/>
<dbReference type="GO" id="GO:0050660">
    <property type="term" value="F:flavin adenine dinucleotide binding"/>
    <property type="evidence" value="ECO:0007669"/>
    <property type="project" value="TreeGrafter"/>
</dbReference>
<evidence type="ECO:0000259" key="2">
    <source>
        <dbReference type="Pfam" id="PF07992"/>
    </source>
</evidence>
<keyword evidence="1" id="KW-0560">Oxidoreductase</keyword>
<dbReference type="SUPFAM" id="SSF51905">
    <property type="entry name" value="FAD/NAD(P)-binding domain"/>
    <property type="match status" value="1"/>
</dbReference>
<dbReference type="InterPro" id="IPR050982">
    <property type="entry name" value="Auxin_biosynth/cation_transpt"/>
</dbReference>
<dbReference type="EMBL" id="CAEZXR010000114">
    <property type="protein sequence ID" value="CAB4704579.1"/>
    <property type="molecule type" value="Genomic_DNA"/>
</dbReference>
<evidence type="ECO:0000256" key="1">
    <source>
        <dbReference type="ARBA" id="ARBA00023002"/>
    </source>
</evidence>
<accession>A0A6J6Q0I2</accession>
<dbReference type="AlphaFoldDB" id="A0A6J6Q0I2"/>
<sequence>MSNGIRPRRLADLEDQVREQVALTAYDAPAWAGLDDGTLPVVVVGAGQAGLSAAFGLRRKGIRDVLVIDAAAADATGPWASYARMHTLRTPKDALWPAWGVPAATPRAWFTATHGRAAWEELVQLPTSGWRDFLRWYREILEIEVSSGTSLTAIRPAAGALELELVDERGPRTVRAARVVLATGIEGAGGRRVPSLFDGLPAHRWSHIHDDIDFAGLRGLRVGILGGGTGAFDNAATALEAGAASVTVHMRRAAMPSVSPYRWMEFPGLLEHYPSFTDDQKWTFNEHLARVDQPATQGAIWRAYAHETFELRTSSPWLGVDLVGDDLVVRTPQGSETYDHLLAATGVSVDLAARPELVDLVDDIACWRDRYAPPSDTTAADLLGHPYLSDTFALTSRTGRLADALSRVYLFNHGARMSVGILGHQISGLSGGVERLVHGVVRDTFVERSESVLASYLTYAEPAGVVLGARAEAGVAHA</sequence>
<dbReference type="GO" id="GO:0004497">
    <property type="term" value="F:monooxygenase activity"/>
    <property type="evidence" value="ECO:0007669"/>
    <property type="project" value="TreeGrafter"/>
</dbReference>
<name>A0A6J6Q0I2_9ZZZZ</name>
<dbReference type="Pfam" id="PF07992">
    <property type="entry name" value="Pyr_redox_2"/>
    <property type="match status" value="1"/>
</dbReference>
<dbReference type="Gene3D" id="3.50.50.60">
    <property type="entry name" value="FAD/NAD(P)-binding domain"/>
    <property type="match status" value="1"/>
</dbReference>